<sequence>MALIQQVRNPALNFVMPTSGQQFSGNNCFYHALRMAHFPCLHCAQCHNVLKGNTFQHPRSGKTFRINQFFTCESSYVVYLIKCPCGLLYVGETTQPVRDRISKHKSTIRCKNLLLPIPHHFHSLGHSVSQLRYQVIDSAPPPRRGGDRVASLHRKEAFWIHTLETLAPKGLNRDYELTAFV</sequence>
<organism evidence="2 3">
    <name type="scientific">Ranitomeya imitator</name>
    <name type="common">mimic poison frog</name>
    <dbReference type="NCBI Taxonomy" id="111125"/>
    <lineage>
        <taxon>Eukaryota</taxon>
        <taxon>Metazoa</taxon>
        <taxon>Chordata</taxon>
        <taxon>Craniata</taxon>
        <taxon>Vertebrata</taxon>
        <taxon>Euteleostomi</taxon>
        <taxon>Amphibia</taxon>
        <taxon>Batrachia</taxon>
        <taxon>Anura</taxon>
        <taxon>Neobatrachia</taxon>
        <taxon>Hyloidea</taxon>
        <taxon>Dendrobatidae</taxon>
        <taxon>Dendrobatinae</taxon>
        <taxon>Ranitomeya</taxon>
    </lineage>
</organism>
<keyword evidence="3" id="KW-1185">Reference proteome</keyword>
<dbReference type="PROSITE" id="PS50164">
    <property type="entry name" value="GIY_YIG"/>
    <property type="match status" value="1"/>
</dbReference>
<accession>A0ABN9LBV3</accession>
<evidence type="ECO:0000313" key="2">
    <source>
        <dbReference type="EMBL" id="CAJ0935464.1"/>
    </source>
</evidence>
<reference evidence="2" key="1">
    <citation type="submission" date="2023-07" db="EMBL/GenBank/DDBJ databases">
        <authorList>
            <person name="Stuckert A."/>
        </authorList>
    </citation>
    <scope>NUCLEOTIDE SEQUENCE</scope>
</reference>
<feature type="domain" description="GIY-YIG" evidence="1">
    <location>
        <begin position="74"/>
        <end position="172"/>
    </location>
</feature>
<dbReference type="CDD" id="cd10442">
    <property type="entry name" value="GIY-YIG_PLEs"/>
    <property type="match status" value="1"/>
</dbReference>
<dbReference type="Proteomes" id="UP001176940">
    <property type="component" value="Unassembled WGS sequence"/>
</dbReference>
<name>A0ABN9LBV3_9NEOB</name>
<proteinExistence type="predicted"/>
<dbReference type="InterPro" id="IPR000305">
    <property type="entry name" value="GIY-YIG_endonuc"/>
</dbReference>
<dbReference type="PANTHER" id="PTHR21301">
    <property type="entry name" value="REVERSE TRANSCRIPTASE"/>
    <property type="match status" value="1"/>
</dbReference>
<comment type="caution">
    <text evidence="2">The sequence shown here is derived from an EMBL/GenBank/DDBJ whole genome shotgun (WGS) entry which is preliminary data.</text>
</comment>
<dbReference type="EMBL" id="CAUEEQ010011306">
    <property type="protein sequence ID" value="CAJ0935464.1"/>
    <property type="molecule type" value="Genomic_DNA"/>
</dbReference>
<evidence type="ECO:0000259" key="1">
    <source>
        <dbReference type="PROSITE" id="PS50164"/>
    </source>
</evidence>
<gene>
    <name evidence="2" type="ORF">RIMI_LOCUS6332835</name>
</gene>
<dbReference type="PANTHER" id="PTHR21301:SF12">
    <property type="match status" value="1"/>
</dbReference>
<protein>
    <recommendedName>
        <fullName evidence="1">GIY-YIG domain-containing protein</fullName>
    </recommendedName>
</protein>
<evidence type="ECO:0000313" key="3">
    <source>
        <dbReference type="Proteomes" id="UP001176940"/>
    </source>
</evidence>